<feature type="compositionally biased region" description="Basic and acidic residues" evidence="4">
    <location>
        <begin position="757"/>
        <end position="767"/>
    </location>
</feature>
<dbReference type="GO" id="GO:0004181">
    <property type="term" value="F:metallocarboxypeptidase activity"/>
    <property type="evidence" value="ECO:0007669"/>
    <property type="project" value="InterPro"/>
</dbReference>
<feature type="compositionally biased region" description="Polar residues" evidence="4">
    <location>
        <begin position="904"/>
        <end position="913"/>
    </location>
</feature>
<evidence type="ECO:0000256" key="2">
    <source>
        <dbReference type="ARBA" id="ARBA00005988"/>
    </source>
</evidence>
<dbReference type="Proteomes" id="UP000039865">
    <property type="component" value="Unassembled WGS sequence"/>
</dbReference>
<dbReference type="InterPro" id="IPR040626">
    <property type="entry name" value="Pepdidase_M14_N"/>
</dbReference>
<comment type="cofactor">
    <cofactor evidence="1">
        <name>Zn(2+)</name>
        <dbReference type="ChEBI" id="CHEBI:29105"/>
    </cofactor>
</comment>
<dbReference type="EMBL" id="CCKQ01001923">
    <property type="protein sequence ID" value="CDW73024.1"/>
    <property type="molecule type" value="Genomic_DNA"/>
</dbReference>
<dbReference type="PROSITE" id="PS52035">
    <property type="entry name" value="PEPTIDASE_M14"/>
    <property type="match status" value="1"/>
</dbReference>
<keyword evidence="6" id="KW-0645">Protease</keyword>
<gene>
    <name evidence="6" type="primary">Contig8185.g8731</name>
    <name evidence="6" type="ORF">STYLEM_1992</name>
</gene>
<dbReference type="GO" id="GO:0008270">
    <property type="term" value="F:zinc ion binding"/>
    <property type="evidence" value="ECO:0007669"/>
    <property type="project" value="InterPro"/>
</dbReference>
<dbReference type="AlphaFoldDB" id="A0A077ZTX2"/>
<feature type="region of interest" description="Disordered" evidence="4">
    <location>
        <begin position="846"/>
        <end position="913"/>
    </location>
</feature>
<dbReference type="Gene3D" id="2.60.40.3120">
    <property type="match status" value="1"/>
</dbReference>
<feature type="compositionally biased region" description="Basic residues" evidence="4">
    <location>
        <begin position="863"/>
        <end position="874"/>
    </location>
</feature>
<sequence length="913" mass="104814">MRPNLNGVPSQSMMSNLTNDSQFYLPHLRSETQQLNSSSSNITADSSLTAFQTNGNQVDIQIGVLMILQTRSLLSGSSFNSSMRSHSTEKQTSMFLSKLDSKISQLSQDDSNMISKNSTNQTQQNPLKNQTRRQQVQKALPTFLPKTGIEQPFTKDRPRFIENHKEFEPIQFMNPYLVEEFQRQDSEKTMSGNNTLQRIVYDCLDPSPFYDGQEAYLDENDAIEIPNEEQNTDYRKYPYGQNFSFGQNVNARGMRVNRFYQKLKPYYVLQQENDNTLIFESRFESGNLRRAVQVSEFEYDLILKYDYGTSNYTQWYYFKISNMRKDVTYKFNIINLIKPESSYNQGMRPLLYSKKEADENNIGWSREGYNIAYFQNSMKKKGGGFYHTLTFSVNFPYDNDDVYLAHCYPYTYSNCCEFLNQICTQDTKDKIRKTVLCKTLAGNDCEMVIITNFTSRPEEIAIRRAIVLTSRVHPGESNASFIMHGTLEYLVSDEEGAKYLRNNYVFKIIPMLNPDGVIIGNYRCSLSTQDLNRQWTFPNSKQYPENYATKLMMRKTLESREILFYCDYHGHSRQKNLFMYGCQNQKADRLKERIFPLLFSKNTENFSFNNCSFVVQKSRESTARVVMWREFNLINSFTLECSFCGPTSGIYKDCQFTISILKDLGKQFCISLIDYVKNDLKVREVIDELEQLFPLNKTEDGLSSQYCQSIQQDQDNQYKNENNTNNIAPSSKNGNGNGQYGTYIVGLEQQAEDEKMAVNGSGDDKNSVIKKNANTVKPIKKKTQGTNGALTSKGNQIVSQHTYKKQQSEQIQQNGKGAVNYAAPNSNSNYMYRHSLSSENMASGLGKYEEQKKIPSKESKTQGKQKKAKNKKSSKQNLQNEDQAIQNANNNGGSVKISLPTVKVDSQSSANSH</sequence>
<proteinExistence type="inferred from homology"/>
<reference evidence="6 7" key="1">
    <citation type="submission" date="2014-06" db="EMBL/GenBank/DDBJ databases">
        <authorList>
            <person name="Swart Estienne"/>
        </authorList>
    </citation>
    <scope>NUCLEOTIDE SEQUENCE [LARGE SCALE GENOMIC DNA]</scope>
    <source>
        <strain evidence="6 7">130c</strain>
    </source>
</reference>
<comment type="similarity">
    <text evidence="2 3">Belongs to the peptidase M14 family.</text>
</comment>
<feature type="region of interest" description="Disordered" evidence="4">
    <location>
        <begin position="111"/>
        <end position="131"/>
    </location>
</feature>
<feature type="region of interest" description="Disordered" evidence="4">
    <location>
        <begin position="757"/>
        <end position="822"/>
    </location>
</feature>
<feature type="compositionally biased region" description="Polar residues" evidence="4">
    <location>
        <begin position="784"/>
        <end position="801"/>
    </location>
</feature>
<name>A0A077ZTX2_STYLE</name>
<feature type="compositionally biased region" description="Basic and acidic residues" evidence="4">
    <location>
        <begin position="847"/>
        <end position="861"/>
    </location>
</feature>
<keyword evidence="6" id="KW-0121">Carboxypeptidase</keyword>
<feature type="region of interest" description="Disordered" evidence="4">
    <location>
        <begin position="717"/>
        <end position="741"/>
    </location>
</feature>
<dbReference type="GO" id="GO:0006508">
    <property type="term" value="P:proteolysis"/>
    <property type="evidence" value="ECO:0007669"/>
    <property type="project" value="InterPro"/>
</dbReference>
<feature type="domain" description="Peptidase M14" evidence="5">
    <location>
        <begin position="408"/>
        <end position="676"/>
    </location>
</feature>
<feature type="compositionally biased region" description="Polar residues" evidence="4">
    <location>
        <begin position="881"/>
        <end position="893"/>
    </location>
</feature>
<evidence type="ECO:0000256" key="1">
    <source>
        <dbReference type="ARBA" id="ARBA00001947"/>
    </source>
</evidence>
<dbReference type="Gene3D" id="3.40.630.10">
    <property type="entry name" value="Zn peptidases"/>
    <property type="match status" value="1"/>
</dbReference>
<dbReference type="PANTHER" id="PTHR12756">
    <property type="entry name" value="CYTOSOLIC CARBOXYPEPTIDASE"/>
    <property type="match status" value="1"/>
</dbReference>
<feature type="active site" description="Proton donor/acceptor" evidence="3">
    <location>
        <position position="640"/>
    </location>
</feature>
<organism evidence="6 7">
    <name type="scientific">Stylonychia lemnae</name>
    <name type="common">Ciliate</name>
    <dbReference type="NCBI Taxonomy" id="5949"/>
    <lineage>
        <taxon>Eukaryota</taxon>
        <taxon>Sar</taxon>
        <taxon>Alveolata</taxon>
        <taxon>Ciliophora</taxon>
        <taxon>Intramacronucleata</taxon>
        <taxon>Spirotrichea</taxon>
        <taxon>Stichotrichia</taxon>
        <taxon>Sporadotrichida</taxon>
        <taxon>Oxytrichidae</taxon>
        <taxon>Stylonychinae</taxon>
        <taxon>Stylonychia</taxon>
    </lineage>
</organism>
<evidence type="ECO:0000256" key="3">
    <source>
        <dbReference type="PROSITE-ProRule" id="PRU01379"/>
    </source>
</evidence>
<dbReference type="Pfam" id="PF18027">
    <property type="entry name" value="Pepdidase_M14_N"/>
    <property type="match status" value="1"/>
</dbReference>
<feature type="compositionally biased region" description="Polar residues" evidence="4">
    <location>
        <begin position="717"/>
        <end position="734"/>
    </location>
</feature>
<dbReference type="PANTHER" id="PTHR12756:SF45">
    <property type="entry name" value="CYTOSOLIC CARBOXYPEPTIDASE NNA1"/>
    <property type="match status" value="1"/>
</dbReference>
<keyword evidence="7" id="KW-1185">Reference proteome</keyword>
<evidence type="ECO:0000256" key="4">
    <source>
        <dbReference type="SAM" id="MobiDB-lite"/>
    </source>
</evidence>
<dbReference type="InterPro" id="IPR000834">
    <property type="entry name" value="Peptidase_M14"/>
</dbReference>
<evidence type="ECO:0000313" key="6">
    <source>
        <dbReference type="EMBL" id="CDW73024.1"/>
    </source>
</evidence>
<evidence type="ECO:0000259" key="5">
    <source>
        <dbReference type="PROSITE" id="PS52035"/>
    </source>
</evidence>
<dbReference type="SUPFAM" id="SSF53187">
    <property type="entry name" value="Zn-dependent exopeptidases"/>
    <property type="match status" value="1"/>
</dbReference>
<evidence type="ECO:0000313" key="7">
    <source>
        <dbReference type="Proteomes" id="UP000039865"/>
    </source>
</evidence>
<dbReference type="InParanoid" id="A0A077ZTX2"/>
<dbReference type="InterPro" id="IPR050821">
    <property type="entry name" value="Cytosolic_carboxypeptidase"/>
</dbReference>
<dbReference type="OrthoDB" id="10253041at2759"/>
<keyword evidence="6" id="KW-0378">Hydrolase</keyword>
<protein>
    <submittedName>
        <fullName evidence="6">Zinc carboxypeptidase family protein</fullName>
    </submittedName>
</protein>
<dbReference type="Pfam" id="PF00246">
    <property type="entry name" value="Peptidase_M14"/>
    <property type="match status" value="1"/>
</dbReference>
<accession>A0A077ZTX2</accession>